<evidence type="ECO:0000313" key="2">
    <source>
        <dbReference type="Proteomes" id="UP000199076"/>
    </source>
</evidence>
<reference evidence="2" key="1">
    <citation type="submission" date="2016-10" db="EMBL/GenBank/DDBJ databases">
        <authorList>
            <person name="Varghese N."/>
            <person name="Submissions S."/>
        </authorList>
    </citation>
    <scope>NUCLEOTIDE SEQUENCE [LARGE SCALE GENOMIC DNA]</scope>
    <source>
        <strain evidence="2">IBRC-M 10760</strain>
    </source>
</reference>
<protein>
    <submittedName>
        <fullName evidence="1">Uncharacterized domain 1-containing protein</fullName>
    </submittedName>
</protein>
<accession>A0A1G7KXU3</accession>
<dbReference type="Proteomes" id="UP000199076">
    <property type="component" value="Unassembled WGS sequence"/>
</dbReference>
<keyword evidence="2" id="KW-1185">Reference proteome</keyword>
<organism evidence="1 2">
    <name type="scientific">Halorientalis regularis</name>
    <dbReference type="NCBI Taxonomy" id="660518"/>
    <lineage>
        <taxon>Archaea</taxon>
        <taxon>Methanobacteriati</taxon>
        <taxon>Methanobacteriota</taxon>
        <taxon>Stenosarchaea group</taxon>
        <taxon>Halobacteria</taxon>
        <taxon>Halobacteriales</taxon>
        <taxon>Haloarculaceae</taxon>
        <taxon>Halorientalis</taxon>
    </lineage>
</organism>
<evidence type="ECO:0000313" key="1">
    <source>
        <dbReference type="EMBL" id="SDF42013.1"/>
    </source>
</evidence>
<dbReference type="InterPro" id="IPR029069">
    <property type="entry name" value="HotDog_dom_sf"/>
</dbReference>
<gene>
    <name evidence="1" type="ORF">SAMN05216218_10677</name>
</gene>
<dbReference type="SUPFAM" id="SSF54637">
    <property type="entry name" value="Thioesterase/thiol ester dehydrase-isomerase"/>
    <property type="match status" value="1"/>
</dbReference>
<proteinExistence type="predicted"/>
<dbReference type="Gene3D" id="3.10.129.10">
    <property type="entry name" value="Hotdog Thioesterase"/>
    <property type="match status" value="1"/>
</dbReference>
<dbReference type="EMBL" id="FNBK01000006">
    <property type="protein sequence ID" value="SDF42013.1"/>
    <property type="molecule type" value="Genomic_DNA"/>
</dbReference>
<dbReference type="STRING" id="660518.SAMN05216218_10677"/>
<name>A0A1G7KXU3_9EURY</name>
<dbReference type="AlphaFoldDB" id="A0A1G7KXU3"/>
<sequence>MGGCTRIAHMANDLPEGAPVMLRMSVERENGYLSWLGVQMGDIEYGEANLTIPFDERFTDKEADPPKIHDGIVTTLVEQTTELAIRTTMPDPVNDRVDLLSTTVNFLDDAAHDLEATANVVDTRGGSAVAEATVESRDSQGTPLTVASGQGVFRID</sequence>